<dbReference type="RefSeq" id="XP_056538585.1">
    <property type="nucleotide sequence ID" value="XM_056692628.1"/>
</dbReference>
<gene>
    <name evidence="1" type="ORF">N7482_010504</name>
</gene>
<evidence type="ECO:0000313" key="1">
    <source>
        <dbReference type="EMBL" id="KAJ5151252.1"/>
    </source>
</evidence>
<organism evidence="1 2">
    <name type="scientific">Penicillium canariense</name>
    <dbReference type="NCBI Taxonomy" id="189055"/>
    <lineage>
        <taxon>Eukaryota</taxon>
        <taxon>Fungi</taxon>
        <taxon>Dikarya</taxon>
        <taxon>Ascomycota</taxon>
        <taxon>Pezizomycotina</taxon>
        <taxon>Eurotiomycetes</taxon>
        <taxon>Eurotiomycetidae</taxon>
        <taxon>Eurotiales</taxon>
        <taxon>Aspergillaceae</taxon>
        <taxon>Penicillium</taxon>
    </lineage>
</organism>
<dbReference type="AlphaFoldDB" id="A0A9W9LEG1"/>
<accession>A0A9W9LEG1</accession>
<sequence length="656" mass="72405">MECSGEAWDQLFDDFKTYRGKDENKKGSGGPVRLDSYLWNAFSINTDPQCSVHDAPCAPPECGKNQFPAAATYILGSFSYLHQAVTTVWDSVVTNQIISQGDMSNFVQSFAERKDTTDEKTIKLIIDSVTFLLGLSSAVLWNDKYLKGKTGVRFPNNGKAKEGSESQEGNERSVWKDVSSASIAYGMTAGKDTFTIISLQNQLAEIMWANNTESRDKVNGMIADGEFVLGKYAAGGLGKLRRTDASLHSPNRRLGPEHWTCGDEVEVGGGKSFSVSEYNPGRYMDPGTNVGTHWCDNNDTSKYGISLEDIITSSYGGFLKNNKQNGYSLQSGESTVVGENWDLEDDGWPMLGTIQTPGFFNFTICMDPKQAKDNIMDLVHPPCGTVPVDAKDGPGGENEAGFFPGWCTIHITQFQPDQYKQGTHENFEYINPLNEYQLAVTLLDGEGIARAYATKQPVDGALAIESNLTYPLIVQDSYKGDDNKDMLSFWFNNQWWLEVDQKHECNIGAFDNGKREGSGNPPRATPTNIVNAFKGTGTPLSFDNAKDYKAGTCELHIRQYQQNEMSNYLNPGAYALELTLYDNDDALIAYTEKTNRAGGDGKDTVNIQGPLKWIVTCYSAKDDSTPPTCKYGAEDLTPGKKSFNNGFRDFSVKFNC</sequence>
<dbReference type="GeneID" id="81431804"/>
<reference evidence="1" key="2">
    <citation type="journal article" date="2023" name="IMA Fungus">
        <title>Comparative genomic study of the Penicillium genus elucidates a diverse pangenome and 15 lateral gene transfer events.</title>
        <authorList>
            <person name="Petersen C."/>
            <person name="Sorensen T."/>
            <person name="Nielsen M.R."/>
            <person name="Sondergaard T.E."/>
            <person name="Sorensen J.L."/>
            <person name="Fitzpatrick D.A."/>
            <person name="Frisvad J.C."/>
            <person name="Nielsen K.L."/>
        </authorList>
    </citation>
    <scope>NUCLEOTIDE SEQUENCE</scope>
    <source>
        <strain evidence="1">IBT 26290</strain>
    </source>
</reference>
<dbReference type="Proteomes" id="UP001149163">
    <property type="component" value="Unassembled WGS sequence"/>
</dbReference>
<keyword evidence="2" id="KW-1185">Reference proteome</keyword>
<dbReference type="EMBL" id="JAPQKN010000008">
    <property type="protein sequence ID" value="KAJ5151252.1"/>
    <property type="molecule type" value="Genomic_DNA"/>
</dbReference>
<dbReference type="OrthoDB" id="3257981at2759"/>
<evidence type="ECO:0000313" key="2">
    <source>
        <dbReference type="Proteomes" id="UP001149163"/>
    </source>
</evidence>
<name>A0A9W9LEG1_9EURO</name>
<reference evidence="1" key="1">
    <citation type="submission" date="2022-11" db="EMBL/GenBank/DDBJ databases">
        <authorList>
            <person name="Petersen C."/>
        </authorList>
    </citation>
    <scope>NUCLEOTIDE SEQUENCE</scope>
    <source>
        <strain evidence="1">IBT 26290</strain>
    </source>
</reference>
<protein>
    <submittedName>
        <fullName evidence="1">Uncharacterized protein</fullName>
    </submittedName>
</protein>
<comment type="caution">
    <text evidence="1">The sequence shown here is derived from an EMBL/GenBank/DDBJ whole genome shotgun (WGS) entry which is preliminary data.</text>
</comment>
<proteinExistence type="predicted"/>